<name>A0A0V0Z2I8_TRIBR</name>
<dbReference type="Proteomes" id="UP000054653">
    <property type="component" value="Unassembled WGS sequence"/>
</dbReference>
<dbReference type="AlphaFoldDB" id="A0A0V0Z2I8"/>
<evidence type="ECO:0000313" key="1">
    <source>
        <dbReference type="EMBL" id="KRY06673.1"/>
    </source>
</evidence>
<protein>
    <submittedName>
        <fullName evidence="1">Uncharacterized protein</fullName>
    </submittedName>
</protein>
<dbReference type="EMBL" id="JYDI01004381">
    <property type="protein sequence ID" value="KRY06673.1"/>
    <property type="molecule type" value="Genomic_DNA"/>
</dbReference>
<gene>
    <name evidence="1" type="ORF">T03_14048</name>
</gene>
<comment type="caution">
    <text evidence="1">The sequence shown here is derived from an EMBL/GenBank/DDBJ whole genome shotgun (WGS) entry which is preliminary data.</text>
</comment>
<keyword evidence="2" id="KW-1185">Reference proteome</keyword>
<organism evidence="1 2">
    <name type="scientific">Trichinella britovi</name>
    <name type="common">Parasitic roundworm</name>
    <dbReference type="NCBI Taxonomy" id="45882"/>
    <lineage>
        <taxon>Eukaryota</taxon>
        <taxon>Metazoa</taxon>
        <taxon>Ecdysozoa</taxon>
        <taxon>Nematoda</taxon>
        <taxon>Enoplea</taxon>
        <taxon>Dorylaimia</taxon>
        <taxon>Trichinellida</taxon>
        <taxon>Trichinellidae</taxon>
        <taxon>Trichinella</taxon>
    </lineage>
</organism>
<proteinExistence type="predicted"/>
<accession>A0A0V0Z2I8</accession>
<sequence length="37" mass="4233">MLDDMRSDAPPRYAVVALRRSFVCVCLCADVFVRMLI</sequence>
<evidence type="ECO:0000313" key="2">
    <source>
        <dbReference type="Proteomes" id="UP000054653"/>
    </source>
</evidence>
<reference evidence="1 2" key="1">
    <citation type="submission" date="2015-01" db="EMBL/GenBank/DDBJ databases">
        <title>Evolution of Trichinella species and genotypes.</title>
        <authorList>
            <person name="Korhonen P.K."/>
            <person name="Edoardo P."/>
            <person name="Giuseppe L.R."/>
            <person name="Gasser R.B."/>
        </authorList>
    </citation>
    <scope>NUCLEOTIDE SEQUENCE [LARGE SCALE GENOMIC DNA]</scope>
    <source>
        <strain evidence="1">ISS120</strain>
    </source>
</reference>